<evidence type="ECO:0000313" key="7">
    <source>
        <dbReference type="EMBL" id="CAF5172450.1"/>
    </source>
</evidence>
<keyword evidence="1" id="KW-1133">Transmembrane helix</keyword>
<dbReference type="Proteomes" id="UP000663824">
    <property type="component" value="Unassembled WGS sequence"/>
</dbReference>
<evidence type="ECO:0000313" key="3">
    <source>
        <dbReference type="EMBL" id="CAF1616088.1"/>
    </source>
</evidence>
<gene>
    <name evidence="5" type="ORF">BYL167_LOCUS7399</name>
    <name evidence="2" type="ORF">CJN711_LOCUS11313</name>
    <name evidence="6" type="ORF">GIL414_LOCUS6399</name>
    <name evidence="3" type="ORF">KQP761_LOCUS24027</name>
    <name evidence="4" type="ORF">MBJ925_LOCUS5670</name>
    <name evidence="7" type="ORF">SMN809_LOCUS66177</name>
</gene>
<dbReference type="EMBL" id="CAJNOW010012944">
    <property type="protein sequence ID" value="CAF1616088.1"/>
    <property type="molecule type" value="Genomic_DNA"/>
</dbReference>
<dbReference type="EMBL" id="CAJOBJ010001813">
    <property type="protein sequence ID" value="CAF3897953.1"/>
    <property type="molecule type" value="Genomic_DNA"/>
</dbReference>
<evidence type="ECO:0000313" key="6">
    <source>
        <dbReference type="EMBL" id="CAF3897953.1"/>
    </source>
</evidence>
<dbReference type="Proteomes" id="UP000676336">
    <property type="component" value="Unassembled WGS sequence"/>
</dbReference>
<comment type="caution">
    <text evidence="3">The sequence shown here is derived from an EMBL/GenBank/DDBJ whole genome shotgun (WGS) entry which is preliminary data.</text>
</comment>
<proteinExistence type="predicted"/>
<dbReference type="EMBL" id="CAJNOV010004799">
    <property type="protein sequence ID" value="CAF1187154.1"/>
    <property type="molecule type" value="Genomic_DNA"/>
</dbReference>
<dbReference type="EMBL" id="CAJNRE010001538">
    <property type="protein sequence ID" value="CAF1946199.1"/>
    <property type="molecule type" value="Genomic_DNA"/>
</dbReference>
<dbReference type="EMBL" id="CAJOBI010312831">
    <property type="protein sequence ID" value="CAF5172450.1"/>
    <property type="molecule type" value="Genomic_DNA"/>
</dbReference>
<sequence>MPTDYWMILAYVMIFSSIILCGLAPMVLRLYNARQNFYRDHSVHQTIERSSRNECVKSKFNYSDEQLALSDINYQRLNSYDKPINYTQIPFIDEDAFV</sequence>
<dbReference type="OrthoDB" id="10003988at2759"/>
<accession>A0A816BWU4</accession>
<organism evidence="3 8">
    <name type="scientific">Rotaria magnacalcarata</name>
    <dbReference type="NCBI Taxonomy" id="392030"/>
    <lineage>
        <taxon>Eukaryota</taxon>
        <taxon>Metazoa</taxon>
        <taxon>Spiralia</taxon>
        <taxon>Gnathifera</taxon>
        <taxon>Rotifera</taxon>
        <taxon>Eurotatoria</taxon>
        <taxon>Bdelloidea</taxon>
        <taxon>Philodinida</taxon>
        <taxon>Philodinidae</taxon>
        <taxon>Rotaria</taxon>
    </lineage>
</organism>
<evidence type="ECO:0000256" key="1">
    <source>
        <dbReference type="SAM" id="Phobius"/>
    </source>
</evidence>
<evidence type="ECO:0000313" key="2">
    <source>
        <dbReference type="EMBL" id="CAF1187154.1"/>
    </source>
</evidence>
<dbReference type="EMBL" id="CAJOBH010001915">
    <property type="protein sequence ID" value="CAF3880067.1"/>
    <property type="molecule type" value="Genomic_DNA"/>
</dbReference>
<keyword evidence="1" id="KW-0472">Membrane</keyword>
<dbReference type="Proteomes" id="UP000663855">
    <property type="component" value="Unassembled WGS sequence"/>
</dbReference>
<evidence type="ECO:0000313" key="8">
    <source>
        <dbReference type="Proteomes" id="UP000663834"/>
    </source>
</evidence>
<protein>
    <submittedName>
        <fullName evidence="3">Uncharacterized protein</fullName>
    </submittedName>
</protein>
<feature type="transmembrane region" description="Helical" evidence="1">
    <location>
        <begin position="6"/>
        <end position="31"/>
    </location>
</feature>
<dbReference type="Proteomes" id="UP000663834">
    <property type="component" value="Unassembled WGS sequence"/>
</dbReference>
<evidence type="ECO:0000313" key="5">
    <source>
        <dbReference type="EMBL" id="CAF3880067.1"/>
    </source>
</evidence>
<evidence type="ECO:0000313" key="4">
    <source>
        <dbReference type="EMBL" id="CAF1946199.1"/>
    </source>
</evidence>
<name>A0A816BWU4_9BILA</name>
<reference evidence="3" key="1">
    <citation type="submission" date="2021-02" db="EMBL/GenBank/DDBJ databases">
        <authorList>
            <person name="Nowell W R."/>
        </authorList>
    </citation>
    <scope>NUCLEOTIDE SEQUENCE</scope>
</reference>
<dbReference type="Proteomes" id="UP000681720">
    <property type="component" value="Unassembled WGS sequence"/>
</dbReference>
<keyword evidence="1" id="KW-0812">Transmembrane</keyword>
<dbReference type="AlphaFoldDB" id="A0A816BWU4"/>
<dbReference type="Proteomes" id="UP000681967">
    <property type="component" value="Unassembled WGS sequence"/>
</dbReference>